<feature type="region of interest" description="Disordered" evidence="1">
    <location>
        <begin position="73"/>
        <end position="98"/>
    </location>
</feature>
<sequence>MPDAPTARRAAPGDMGLPRRAALEHLATLLRRRGFTVRTAHWHLTAALDEGAPVEVWCHTRPEDSGRLWFTHPGGTPISPADAPGATALEVHRRATAP</sequence>
<organism evidence="2 3">
    <name type="scientific">Actinocorallia herbida</name>
    <dbReference type="NCBI Taxonomy" id="58109"/>
    <lineage>
        <taxon>Bacteria</taxon>
        <taxon>Bacillati</taxon>
        <taxon>Actinomycetota</taxon>
        <taxon>Actinomycetes</taxon>
        <taxon>Streptosporangiales</taxon>
        <taxon>Thermomonosporaceae</taxon>
        <taxon>Actinocorallia</taxon>
    </lineage>
</organism>
<name>A0A3N1CSE4_9ACTN</name>
<dbReference type="EMBL" id="RJKE01000001">
    <property type="protein sequence ID" value="ROO84241.1"/>
    <property type="molecule type" value="Genomic_DNA"/>
</dbReference>
<dbReference type="AlphaFoldDB" id="A0A3N1CSE4"/>
<evidence type="ECO:0000313" key="2">
    <source>
        <dbReference type="EMBL" id="ROO84241.1"/>
    </source>
</evidence>
<keyword evidence="3" id="KW-1185">Reference proteome</keyword>
<dbReference type="OrthoDB" id="3482512at2"/>
<accession>A0A3N1CSE4</accession>
<evidence type="ECO:0000256" key="1">
    <source>
        <dbReference type="SAM" id="MobiDB-lite"/>
    </source>
</evidence>
<evidence type="ECO:0000313" key="3">
    <source>
        <dbReference type="Proteomes" id="UP000272400"/>
    </source>
</evidence>
<dbReference type="Proteomes" id="UP000272400">
    <property type="component" value="Unassembled WGS sequence"/>
</dbReference>
<reference evidence="2 3" key="1">
    <citation type="submission" date="2018-11" db="EMBL/GenBank/DDBJ databases">
        <title>Sequencing the genomes of 1000 actinobacteria strains.</title>
        <authorList>
            <person name="Klenk H.-P."/>
        </authorList>
    </citation>
    <scope>NUCLEOTIDE SEQUENCE [LARGE SCALE GENOMIC DNA]</scope>
    <source>
        <strain evidence="2 3">DSM 44254</strain>
    </source>
</reference>
<protein>
    <submittedName>
        <fullName evidence="2">Uncharacterized protein</fullName>
    </submittedName>
</protein>
<comment type="caution">
    <text evidence="2">The sequence shown here is derived from an EMBL/GenBank/DDBJ whole genome shotgun (WGS) entry which is preliminary data.</text>
</comment>
<dbReference type="RefSeq" id="WP_123663881.1">
    <property type="nucleotide sequence ID" value="NZ_RJKE01000001.1"/>
</dbReference>
<gene>
    <name evidence="2" type="ORF">EDD29_1761</name>
</gene>
<proteinExistence type="predicted"/>